<feature type="transmembrane region" description="Helical" evidence="7">
    <location>
        <begin position="84"/>
        <end position="103"/>
    </location>
</feature>
<dbReference type="FunFam" id="1.20.1720.10:FF:000004">
    <property type="entry name" value="EmrB/QacA family drug resistance transporter"/>
    <property type="match status" value="1"/>
</dbReference>
<protein>
    <submittedName>
        <fullName evidence="9">MDR family MFS transporter</fullName>
    </submittedName>
</protein>
<feature type="transmembrane region" description="Helical" evidence="7">
    <location>
        <begin position="20"/>
        <end position="41"/>
    </location>
</feature>
<dbReference type="CDD" id="cd17502">
    <property type="entry name" value="MFS_Azr1_MDR_like"/>
    <property type="match status" value="1"/>
</dbReference>
<dbReference type="KEGG" id="dsc:ABOD76_00340"/>
<evidence type="ECO:0000256" key="6">
    <source>
        <dbReference type="ARBA" id="ARBA00023136"/>
    </source>
</evidence>
<dbReference type="RefSeq" id="WP_350240950.1">
    <property type="nucleotide sequence ID" value="NZ_CP158296.1"/>
</dbReference>
<evidence type="ECO:0000313" key="9">
    <source>
        <dbReference type="EMBL" id="XBV83456.1"/>
    </source>
</evidence>
<dbReference type="SUPFAM" id="SSF103473">
    <property type="entry name" value="MFS general substrate transporter"/>
    <property type="match status" value="1"/>
</dbReference>
<dbReference type="PANTHER" id="PTHR23501">
    <property type="entry name" value="MAJOR FACILITATOR SUPERFAMILY"/>
    <property type="match status" value="1"/>
</dbReference>
<feature type="transmembrane region" description="Helical" evidence="7">
    <location>
        <begin position="294"/>
        <end position="317"/>
    </location>
</feature>
<proteinExistence type="predicted"/>
<dbReference type="GO" id="GO:0022857">
    <property type="term" value="F:transmembrane transporter activity"/>
    <property type="evidence" value="ECO:0007669"/>
    <property type="project" value="InterPro"/>
</dbReference>
<feature type="transmembrane region" description="Helical" evidence="7">
    <location>
        <begin position="194"/>
        <end position="213"/>
    </location>
</feature>
<accession>A0AAU7U4S5</accession>
<keyword evidence="6 7" id="KW-0472">Membrane</keyword>
<dbReference type="InterPro" id="IPR036259">
    <property type="entry name" value="MFS_trans_sf"/>
</dbReference>
<dbReference type="PROSITE" id="PS50850">
    <property type="entry name" value="MFS"/>
    <property type="match status" value="1"/>
</dbReference>
<feature type="transmembrane region" description="Helical" evidence="7">
    <location>
        <begin position="225"/>
        <end position="244"/>
    </location>
</feature>
<keyword evidence="2" id="KW-0813">Transport</keyword>
<feature type="transmembrane region" description="Helical" evidence="7">
    <location>
        <begin position="115"/>
        <end position="140"/>
    </location>
</feature>
<dbReference type="NCBIfam" id="TIGR00711">
    <property type="entry name" value="efflux_EmrB"/>
    <property type="match status" value="1"/>
</dbReference>
<keyword evidence="3" id="KW-1003">Cell membrane</keyword>
<feature type="transmembrane region" description="Helical" evidence="7">
    <location>
        <begin position="53"/>
        <end position="72"/>
    </location>
</feature>
<dbReference type="Pfam" id="PF07690">
    <property type="entry name" value="MFS_1"/>
    <property type="match status" value="1"/>
</dbReference>
<geneLocation type="plasmid" evidence="9">
    <name>pDson04</name>
</geneLocation>
<dbReference type="InterPro" id="IPR020846">
    <property type="entry name" value="MFS_dom"/>
</dbReference>
<comment type="subcellular location">
    <subcellularLocation>
        <location evidence="1">Cell membrane</location>
        <topology evidence="1">Multi-pass membrane protein</topology>
    </subcellularLocation>
</comment>
<sequence>MTPPDASPRIFTQQEKTITLIGLMVVFLLSALDQTIVSTAMPRIIEQLHGLEYYAWVTTAYLLASTVMVPIYGKLGDLYGRKPILIIGITLFLLGSVLCGMSGEPFLGNLFGGGMLQLIVFRALQGLGGAALFTSAFAIIADMFPPAERAKFGGLFGSVFGLSSVVGPLIGGFLTDHGSVNLLGYFIEGWRWVFYVNLPLGAVALFMIIAKMPSLSHKATGKIDFLGAALIIATTIPLLLALTWGGTTYPWDSARILTLFAVSAVSLVLFVLVERRTPDAILPLNLFKNRTFTFANLASFVINMAFIGIVMFLPLYMQTVQGITATNSGLSMLPLMAGLILSSILSGNLVARTGNYKPFLIGGSIVMMVGVLFLSRIGVDTSRLDLAWRMFIVGLGLGPTMSMFNLAVQNAVPMRMIGVATSSSQFFRQIGTTIGAAIFGTLLINNLQTELPKYLPKVPGMQSMSRNINLGEMRSSGGNSDTTKQLQQAADQEFRQLEQALNGDVAATAQLLANPQVPAQLKTLVQNGGVRAQVHTQLATQATQVGAALQQGEPGRQALLSNARTPAALKTQLQALPAAALATPQAARQTAAQVQQGLLAQEPTLARTAVSQTLSKVHTALNQQVQTLGRQITTGMKQGFTAAIQRMMLTSIWIIALGFLLILALPVVPLRANRQGNPDQASPDADMPVAQPGH</sequence>
<dbReference type="PANTHER" id="PTHR23501:SF197">
    <property type="entry name" value="COMD"/>
    <property type="match status" value="1"/>
</dbReference>
<gene>
    <name evidence="9" type="ORF">ABOD76_00340</name>
</gene>
<evidence type="ECO:0000256" key="3">
    <source>
        <dbReference type="ARBA" id="ARBA00022475"/>
    </source>
</evidence>
<dbReference type="Gene3D" id="1.20.1720.10">
    <property type="entry name" value="Multidrug resistance protein D"/>
    <property type="match status" value="1"/>
</dbReference>
<feature type="transmembrane region" description="Helical" evidence="7">
    <location>
        <begin position="329"/>
        <end position="351"/>
    </location>
</feature>
<dbReference type="GO" id="GO:0005886">
    <property type="term" value="C:plasma membrane"/>
    <property type="evidence" value="ECO:0007669"/>
    <property type="project" value="UniProtKB-SubCell"/>
</dbReference>
<evidence type="ECO:0000256" key="4">
    <source>
        <dbReference type="ARBA" id="ARBA00022692"/>
    </source>
</evidence>
<feature type="domain" description="Major facilitator superfamily (MFS) profile" evidence="8">
    <location>
        <begin position="19"/>
        <end position="477"/>
    </location>
</feature>
<keyword evidence="9" id="KW-0614">Plasmid</keyword>
<keyword evidence="4 7" id="KW-0812">Transmembrane</keyword>
<feature type="transmembrane region" description="Helical" evidence="7">
    <location>
        <begin position="387"/>
        <end position="408"/>
    </location>
</feature>
<dbReference type="EMBL" id="CP158296">
    <property type="protein sequence ID" value="XBV83456.1"/>
    <property type="molecule type" value="Genomic_DNA"/>
</dbReference>
<keyword evidence="5 7" id="KW-1133">Transmembrane helix</keyword>
<feature type="transmembrane region" description="Helical" evidence="7">
    <location>
        <begin position="152"/>
        <end position="174"/>
    </location>
</feature>
<reference evidence="9" key="1">
    <citation type="submission" date="2024-06" db="EMBL/GenBank/DDBJ databases">
        <title>Draft Genome Sequence of Deinococcus sonorensis Type Strain KR-87, a Biofilm Producing Representative of the Genus Deinococcus.</title>
        <authorList>
            <person name="Boren L.S."/>
            <person name="Grosso R.A."/>
            <person name="Hugenberg-Cox A.N."/>
            <person name="Hill J.T.E."/>
            <person name="Albert C.M."/>
            <person name="Tuohy J.M."/>
        </authorList>
    </citation>
    <scope>NUCLEOTIDE SEQUENCE</scope>
    <source>
        <strain evidence="9">KR-87</strain>
        <plasmid evidence="9">pDson04</plasmid>
    </source>
</reference>
<dbReference type="AlphaFoldDB" id="A0AAU7U4S5"/>
<evidence type="ECO:0000256" key="2">
    <source>
        <dbReference type="ARBA" id="ARBA00022448"/>
    </source>
</evidence>
<dbReference type="InterPro" id="IPR011701">
    <property type="entry name" value="MFS"/>
</dbReference>
<evidence type="ECO:0000256" key="7">
    <source>
        <dbReference type="SAM" id="Phobius"/>
    </source>
</evidence>
<dbReference type="InterPro" id="IPR004638">
    <property type="entry name" value="EmrB-like"/>
</dbReference>
<name>A0AAU7U4S5_9DEIO</name>
<evidence type="ECO:0000256" key="5">
    <source>
        <dbReference type="ARBA" id="ARBA00022989"/>
    </source>
</evidence>
<evidence type="ECO:0000256" key="1">
    <source>
        <dbReference type="ARBA" id="ARBA00004651"/>
    </source>
</evidence>
<evidence type="ECO:0000259" key="8">
    <source>
        <dbReference type="PROSITE" id="PS50850"/>
    </source>
</evidence>
<feature type="transmembrane region" description="Helical" evidence="7">
    <location>
        <begin position="647"/>
        <end position="668"/>
    </location>
</feature>
<feature type="transmembrane region" description="Helical" evidence="7">
    <location>
        <begin position="256"/>
        <end position="273"/>
    </location>
</feature>
<dbReference type="Gene3D" id="1.20.1250.20">
    <property type="entry name" value="MFS general substrate transporter like domains"/>
    <property type="match status" value="1"/>
</dbReference>
<organism evidence="9">
    <name type="scientific">Deinococcus sonorensis KR-87</name>
    <dbReference type="NCBI Taxonomy" id="694439"/>
    <lineage>
        <taxon>Bacteria</taxon>
        <taxon>Thermotogati</taxon>
        <taxon>Deinococcota</taxon>
        <taxon>Deinococci</taxon>
        <taxon>Deinococcales</taxon>
        <taxon>Deinococcaceae</taxon>
        <taxon>Deinococcus</taxon>
    </lineage>
</organism>
<feature type="transmembrane region" description="Helical" evidence="7">
    <location>
        <begin position="358"/>
        <end position="375"/>
    </location>
</feature>